<keyword evidence="3" id="KW-1185">Reference proteome</keyword>
<proteinExistence type="predicted"/>
<organism evidence="2 3">
    <name type="scientific">Kordiimonas lipolytica</name>
    <dbReference type="NCBI Taxonomy" id="1662421"/>
    <lineage>
        <taxon>Bacteria</taxon>
        <taxon>Pseudomonadati</taxon>
        <taxon>Pseudomonadota</taxon>
        <taxon>Alphaproteobacteria</taxon>
        <taxon>Kordiimonadales</taxon>
        <taxon>Kordiimonadaceae</taxon>
        <taxon>Kordiimonas</taxon>
    </lineage>
</organism>
<feature type="chain" id="PRO_5045888410" evidence="1">
    <location>
        <begin position="20"/>
        <end position="498"/>
    </location>
</feature>
<evidence type="ECO:0000313" key="2">
    <source>
        <dbReference type="EMBL" id="MFC4348788.1"/>
    </source>
</evidence>
<name>A0ABV8UC63_9PROT</name>
<feature type="signal peptide" evidence="1">
    <location>
        <begin position="1"/>
        <end position="19"/>
    </location>
</feature>
<protein>
    <submittedName>
        <fullName evidence="2">Uncharacterized protein</fullName>
    </submittedName>
</protein>
<evidence type="ECO:0000256" key="1">
    <source>
        <dbReference type="SAM" id="SignalP"/>
    </source>
</evidence>
<accession>A0ABV8UC63</accession>
<sequence>MRLLVGALLLLLGAVSARAESDIELLNATLVAKFHFAEEAPDGQMVGAYQVSFRNIGDTPVSKISLLLNPGLQFDKVVGPGGKTLKLTSRVASATGMRPLELNVAEVTLPKSLRKGESRLEIVVHYRGYLQDLSQTGLVGVKETLHPDFTMIRAQSFGYPVFADADRLSIQEAWTHKPFYQVAFLDVPGLNSVVGNLKIAQKTTDGDITKFEMKSEQPTGLMTLAIGPYKFMPQPAASLAYMTMDQSSAAAVAVSLEREISSLSNILGPLPNSKHLTIAEIPDGFKHPRDTGLALLTLDQINVPDLAQKTGRVHPIEDNTDDIFQANGVTGHLSEGFVRSNLIDLWRLNPRGKQDHWAVGIDRYLQIRLNEEVALPHLRKGAYRSVREFASKDPMFSKTPLTEYAVEGFDSKINTVSTLTFNVLDELLGRDEFFALVRSMRADLSVGYADMQSVADHLDMHIKDKKARKFANNWFQKGRIGKDMAKAGSFEELVALYR</sequence>
<reference evidence="3" key="1">
    <citation type="journal article" date="2019" name="Int. J. Syst. Evol. Microbiol.">
        <title>The Global Catalogue of Microorganisms (GCM) 10K type strain sequencing project: providing services to taxonomists for standard genome sequencing and annotation.</title>
        <authorList>
            <consortium name="The Broad Institute Genomics Platform"/>
            <consortium name="The Broad Institute Genome Sequencing Center for Infectious Disease"/>
            <person name="Wu L."/>
            <person name="Ma J."/>
        </authorList>
    </citation>
    <scope>NUCLEOTIDE SEQUENCE [LARGE SCALE GENOMIC DNA]</scope>
    <source>
        <strain evidence="3">CGMCC 1.15304</strain>
    </source>
</reference>
<dbReference type="Proteomes" id="UP001595776">
    <property type="component" value="Unassembled WGS sequence"/>
</dbReference>
<keyword evidence="1" id="KW-0732">Signal</keyword>
<dbReference type="RefSeq" id="WP_068143336.1">
    <property type="nucleotide sequence ID" value="NZ_JBHSCR010000014.1"/>
</dbReference>
<dbReference type="EMBL" id="JBHSCR010000014">
    <property type="protein sequence ID" value="MFC4348788.1"/>
    <property type="molecule type" value="Genomic_DNA"/>
</dbReference>
<gene>
    <name evidence="2" type="ORF">ACFO5Q_13120</name>
</gene>
<comment type="caution">
    <text evidence="2">The sequence shown here is derived from an EMBL/GenBank/DDBJ whole genome shotgun (WGS) entry which is preliminary data.</text>
</comment>
<evidence type="ECO:0000313" key="3">
    <source>
        <dbReference type="Proteomes" id="UP001595776"/>
    </source>
</evidence>